<sequence>MKAFKQVVLGSVVFAISPFLAADDHATFTGGMDPTEPMSVQANLCTLNDGVSLSDYEKFFDRYRKWAKKNDAEVASVRQFPLATHNNAMNPYPADFVDFLVTDFENAGTSWDKWLSGKSGQKLNAQWQEMASCNVKFAPMFTMWADVPAMNADNDRVVTWNWCTRKDGVSHDDLNAAHAQFVNDNPDGIGNIAWFMMYPNIGGGDAAGEFAHVVVYPDMAGLMEHQEWYAKGGWRGRMDYYQMVDCTGEALMTEQVLGRPGA</sequence>
<dbReference type="EMBL" id="CP036501">
    <property type="protein sequence ID" value="UZP74179.1"/>
    <property type="molecule type" value="Genomic_DNA"/>
</dbReference>
<protein>
    <recommendedName>
        <fullName evidence="4">Secreted protein</fullName>
    </recommendedName>
</protein>
<dbReference type="RefSeq" id="WP_279242987.1">
    <property type="nucleotide sequence ID" value="NZ_CP036501.1"/>
</dbReference>
<reference evidence="2 3" key="1">
    <citation type="submission" date="2019-02" db="EMBL/GenBank/DDBJ databases">
        <title>Halieaceae_genomes.</title>
        <authorList>
            <person name="Li S.-H."/>
        </authorList>
    </citation>
    <scope>NUCLEOTIDE SEQUENCE [LARGE SCALE GENOMIC DNA]</scope>
    <source>
        <strain evidence="2 3">JH123</strain>
    </source>
</reference>
<organism evidence="2 3">
    <name type="scientific">Candidatus Paraluminiphilus aquimaris</name>
    <dbReference type="NCBI Taxonomy" id="2518994"/>
    <lineage>
        <taxon>Bacteria</taxon>
        <taxon>Pseudomonadati</taxon>
        <taxon>Pseudomonadota</taxon>
        <taxon>Gammaproteobacteria</taxon>
        <taxon>Cellvibrionales</taxon>
        <taxon>Halieaceae</taxon>
        <taxon>Candidatus Paraluminiphilus</taxon>
    </lineage>
</organism>
<name>A0ABY6Q4H1_9GAMM</name>
<feature type="signal peptide" evidence="1">
    <location>
        <begin position="1"/>
        <end position="21"/>
    </location>
</feature>
<keyword evidence="1" id="KW-0732">Signal</keyword>
<evidence type="ECO:0008006" key="4">
    <source>
        <dbReference type="Google" id="ProtNLM"/>
    </source>
</evidence>
<keyword evidence="3" id="KW-1185">Reference proteome</keyword>
<feature type="chain" id="PRO_5045975880" description="Secreted protein" evidence="1">
    <location>
        <begin position="22"/>
        <end position="262"/>
    </location>
</feature>
<dbReference type="Proteomes" id="UP001317963">
    <property type="component" value="Chromosome"/>
</dbReference>
<evidence type="ECO:0000256" key="1">
    <source>
        <dbReference type="SAM" id="SignalP"/>
    </source>
</evidence>
<evidence type="ECO:0000313" key="2">
    <source>
        <dbReference type="EMBL" id="UZP74179.1"/>
    </source>
</evidence>
<evidence type="ECO:0000313" key="3">
    <source>
        <dbReference type="Proteomes" id="UP001317963"/>
    </source>
</evidence>
<accession>A0ABY6Q4H1</accession>
<gene>
    <name evidence="2" type="ORF">E0F26_05220</name>
</gene>
<proteinExistence type="predicted"/>